<sequence>MAVTFTDLHAADGLKALEQHLAGKTYISGDSISKDDIKVFTAVPSKPGAEFPNAARCDRHRQAAGVLGVCFYAGSSESDYYSEEEEMEWDEDDLGSEGEEDAEVARERALKRLDGLSKRRVCYLSRVPPNMNPSHVRQMLSKYGEVQRIYLVPEGGKKRSPFYYDIWNIKYLKKFKWDDLVGEIAEKTHIREQKLNLEIAAAKKQCDHYLSNVEKSCMLEHIQERRKKKQKTEGTEFNEVREEKSARPIPQKKPVEETDAKTKPKLPKDILAGVFGGP</sequence>
<dbReference type="InterPro" id="IPR039119">
    <property type="entry name" value="ABT1/Esf2"/>
</dbReference>
<dbReference type="PANTHER" id="PTHR12311:SF7">
    <property type="entry name" value="ACTIVATOR OF BASAL TRANSCRIPTION 1"/>
    <property type="match status" value="1"/>
</dbReference>
<dbReference type="EnsemblPlants" id="OMERI01G17620.2">
    <property type="protein sequence ID" value="OMERI01G17620.2"/>
    <property type="gene ID" value="OMERI01G17620"/>
</dbReference>
<name>A0A0E0C3D1_9ORYZ</name>
<dbReference type="SUPFAM" id="SSF47616">
    <property type="entry name" value="GST C-terminal domain-like"/>
    <property type="match status" value="1"/>
</dbReference>
<feature type="compositionally biased region" description="Basic and acidic residues" evidence="1">
    <location>
        <begin position="253"/>
        <end position="268"/>
    </location>
</feature>
<organism evidence="2">
    <name type="scientific">Oryza meridionalis</name>
    <dbReference type="NCBI Taxonomy" id="40149"/>
    <lineage>
        <taxon>Eukaryota</taxon>
        <taxon>Viridiplantae</taxon>
        <taxon>Streptophyta</taxon>
        <taxon>Embryophyta</taxon>
        <taxon>Tracheophyta</taxon>
        <taxon>Spermatophyta</taxon>
        <taxon>Magnoliopsida</taxon>
        <taxon>Liliopsida</taxon>
        <taxon>Poales</taxon>
        <taxon>Poaceae</taxon>
        <taxon>BOP clade</taxon>
        <taxon>Oryzoideae</taxon>
        <taxon>Oryzeae</taxon>
        <taxon>Oryzinae</taxon>
        <taxon>Oryza</taxon>
    </lineage>
</organism>
<reference evidence="2" key="2">
    <citation type="submission" date="2018-05" db="EMBL/GenBank/DDBJ databases">
        <title>OmerRS3 (Oryza meridionalis Reference Sequence Version 3).</title>
        <authorList>
            <person name="Zhang J."/>
            <person name="Kudrna D."/>
            <person name="Lee S."/>
            <person name="Talag J."/>
            <person name="Welchert J."/>
            <person name="Wing R.A."/>
        </authorList>
    </citation>
    <scope>NUCLEOTIDE SEQUENCE [LARGE SCALE GENOMIC DNA]</scope>
    <source>
        <strain evidence="2">cv. OR44</strain>
    </source>
</reference>
<dbReference type="GO" id="GO:0000480">
    <property type="term" value="P:endonucleolytic cleavage in 5'-ETS of tricistronic rRNA transcript (SSU-rRNA, 5.8S rRNA, LSU-rRNA)"/>
    <property type="evidence" value="ECO:0007669"/>
    <property type="project" value="TreeGrafter"/>
</dbReference>
<accession>A0A0E0C3D1</accession>
<dbReference type="AlphaFoldDB" id="A0A0E0C3D1"/>
<dbReference type="GO" id="GO:0003723">
    <property type="term" value="F:RNA binding"/>
    <property type="evidence" value="ECO:0007669"/>
    <property type="project" value="TreeGrafter"/>
</dbReference>
<dbReference type="GO" id="GO:0034462">
    <property type="term" value="P:small-subunit processome assembly"/>
    <property type="evidence" value="ECO:0007669"/>
    <property type="project" value="TreeGrafter"/>
</dbReference>
<dbReference type="Gramene" id="OMERI01G17620.2">
    <property type="protein sequence ID" value="OMERI01G17620.2"/>
    <property type="gene ID" value="OMERI01G17620"/>
</dbReference>
<dbReference type="GO" id="GO:0000447">
    <property type="term" value="P:endonucleolytic cleavage in ITS1 to separate SSU-rRNA from 5.8S rRNA and LSU-rRNA from tricistronic rRNA transcript (SSU-rRNA, 5.8S rRNA, LSU-rRNA)"/>
    <property type="evidence" value="ECO:0007669"/>
    <property type="project" value="TreeGrafter"/>
</dbReference>
<protein>
    <recommendedName>
        <fullName evidence="4">RRM domain-containing protein</fullName>
    </recommendedName>
</protein>
<dbReference type="SUPFAM" id="SSF54928">
    <property type="entry name" value="RNA-binding domain, RBD"/>
    <property type="match status" value="1"/>
</dbReference>
<dbReference type="GO" id="GO:0000472">
    <property type="term" value="P:endonucleolytic cleavage to generate mature 5'-end of SSU-rRNA from (SSU-rRNA, 5.8S rRNA, LSU-rRNA)"/>
    <property type="evidence" value="ECO:0007669"/>
    <property type="project" value="TreeGrafter"/>
</dbReference>
<dbReference type="InterPro" id="IPR036282">
    <property type="entry name" value="Glutathione-S-Trfase_C_sf"/>
</dbReference>
<evidence type="ECO:0000313" key="2">
    <source>
        <dbReference type="EnsemblPlants" id="OMERI01G17620.2"/>
    </source>
</evidence>
<dbReference type="PANTHER" id="PTHR12311">
    <property type="entry name" value="ACTIVATOR OF BASAL TRANSCRIPTION 1"/>
    <property type="match status" value="1"/>
</dbReference>
<evidence type="ECO:0008006" key="4">
    <source>
        <dbReference type="Google" id="ProtNLM"/>
    </source>
</evidence>
<reference evidence="2" key="1">
    <citation type="submission" date="2015-04" db="UniProtKB">
        <authorList>
            <consortium name="EnsemblPlants"/>
        </authorList>
    </citation>
    <scope>IDENTIFICATION</scope>
</reference>
<evidence type="ECO:0000313" key="3">
    <source>
        <dbReference type="Proteomes" id="UP000008021"/>
    </source>
</evidence>
<feature type="region of interest" description="Disordered" evidence="1">
    <location>
        <begin position="225"/>
        <end position="278"/>
    </location>
</feature>
<proteinExistence type="predicted"/>
<keyword evidence="3" id="KW-1185">Reference proteome</keyword>
<dbReference type="Proteomes" id="UP000008021">
    <property type="component" value="Chromosome 1"/>
</dbReference>
<dbReference type="GO" id="GO:0005730">
    <property type="term" value="C:nucleolus"/>
    <property type="evidence" value="ECO:0007669"/>
    <property type="project" value="TreeGrafter"/>
</dbReference>
<dbReference type="InterPro" id="IPR035979">
    <property type="entry name" value="RBD_domain_sf"/>
</dbReference>
<dbReference type="Gene3D" id="3.30.70.330">
    <property type="match status" value="1"/>
</dbReference>
<evidence type="ECO:0000256" key="1">
    <source>
        <dbReference type="SAM" id="MobiDB-lite"/>
    </source>
</evidence>
<dbReference type="InterPro" id="IPR012677">
    <property type="entry name" value="Nucleotide-bd_a/b_plait_sf"/>
</dbReference>
<feature type="compositionally biased region" description="Basic and acidic residues" evidence="1">
    <location>
        <begin position="231"/>
        <end position="246"/>
    </location>
</feature>